<dbReference type="STRING" id="387005.A0A183HMD0"/>
<keyword evidence="2" id="KW-1185">Reference proteome</keyword>
<reference evidence="3" key="1">
    <citation type="submission" date="2016-06" db="UniProtKB">
        <authorList>
            <consortium name="WormBaseParasite"/>
        </authorList>
    </citation>
    <scope>IDENTIFICATION</scope>
</reference>
<organism evidence="3">
    <name type="scientific">Onchocerca flexuosa</name>
    <dbReference type="NCBI Taxonomy" id="387005"/>
    <lineage>
        <taxon>Eukaryota</taxon>
        <taxon>Metazoa</taxon>
        <taxon>Ecdysozoa</taxon>
        <taxon>Nematoda</taxon>
        <taxon>Chromadorea</taxon>
        <taxon>Rhabditida</taxon>
        <taxon>Spirurina</taxon>
        <taxon>Spiruromorpha</taxon>
        <taxon>Filarioidea</taxon>
        <taxon>Onchocercidae</taxon>
        <taxon>Onchocerca</taxon>
    </lineage>
</organism>
<accession>A0A183HMD0</accession>
<dbReference type="AlphaFoldDB" id="A0A183HMD0"/>
<evidence type="ECO:0000313" key="2">
    <source>
        <dbReference type="Proteomes" id="UP000267606"/>
    </source>
</evidence>
<protein>
    <submittedName>
        <fullName evidence="1 3">Uncharacterized protein</fullName>
    </submittedName>
</protein>
<evidence type="ECO:0000313" key="3">
    <source>
        <dbReference type="WBParaSite" id="OFLC_0000864101-mRNA-1"/>
    </source>
</evidence>
<dbReference type="Proteomes" id="UP000267606">
    <property type="component" value="Unassembled WGS sequence"/>
</dbReference>
<sequence>MEETHPPMTSLCNRPMDFRTVGTSTDANHHMDFVVPGIGSNLKGGDQLIEDFNIPRNSTEEGKMKAIL</sequence>
<gene>
    <name evidence="1" type="ORF">OFLC_LOCUS8638</name>
</gene>
<evidence type="ECO:0000313" key="1">
    <source>
        <dbReference type="EMBL" id="VDO56666.1"/>
    </source>
</evidence>
<name>A0A183HMD0_9BILA</name>
<proteinExistence type="predicted"/>
<dbReference type="WBParaSite" id="OFLC_0000864101-mRNA-1">
    <property type="protein sequence ID" value="OFLC_0000864101-mRNA-1"/>
    <property type="gene ID" value="OFLC_0000864101"/>
</dbReference>
<reference evidence="1 2" key="2">
    <citation type="submission" date="2018-11" db="EMBL/GenBank/DDBJ databases">
        <authorList>
            <consortium name="Pathogen Informatics"/>
        </authorList>
    </citation>
    <scope>NUCLEOTIDE SEQUENCE [LARGE SCALE GENOMIC DNA]</scope>
</reference>
<dbReference type="EMBL" id="UZAJ01009940">
    <property type="protein sequence ID" value="VDO56666.1"/>
    <property type="molecule type" value="Genomic_DNA"/>
</dbReference>